<dbReference type="InterPro" id="IPR007685">
    <property type="entry name" value="RelA_SpoT"/>
</dbReference>
<dbReference type="InterPro" id="IPR012676">
    <property type="entry name" value="TGS-like"/>
</dbReference>
<keyword evidence="11" id="KW-1185">Reference proteome</keyword>
<evidence type="ECO:0000256" key="4">
    <source>
        <dbReference type="ARBA" id="ARBA00032407"/>
    </source>
</evidence>
<comment type="function">
    <text evidence="6">In eubacteria ppGpp (guanosine 3'-diphosphate 5'-diphosphate) is a mediator of the stringent response that coordinates a variety of cellular activities in response to changes in nutritional abundance.</text>
</comment>
<dbReference type="Gene3D" id="3.30.460.10">
    <property type="entry name" value="Beta Polymerase, domain 2"/>
    <property type="match status" value="1"/>
</dbReference>
<keyword evidence="10" id="KW-0418">Kinase</keyword>
<dbReference type="SUPFAM" id="SSF109604">
    <property type="entry name" value="HD-domain/PDEase-like"/>
    <property type="match status" value="1"/>
</dbReference>
<dbReference type="SUPFAM" id="SSF81301">
    <property type="entry name" value="Nucleotidyltransferase"/>
    <property type="match status" value="1"/>
</dbReference>
<accession>A0A839SPT1</accession>
<feature type="domain" description="HD" evidence="8">
    <location>
        <begin position="50"/>
        <end position="149"/>
    </location>
</feature>
<dbReference type="GO" id="GO:0008893">
    <property type="term" value="F:guanosine-3',5'-bis(diphosphate) 3'-diphosphatase activity"/>
    <property type="evidence" value="ECO:0007669"/>
    <property type="project" value="TreeGrafter"/>
</dbReference>
<dbReference type="InterPro" id="IPR012675">
    <property type="entry name" value="Beta-grasp_dom_sf"/>
</dbReference>
<gene>
    <name evidence="10" type="ORF">FHR98_000724</name>
</gene>
<dbReference type="InterPro" id="IPR004095">
    <property type="entry name" value="TGS"/>
</dbReference>
<dbReference type="Pfam" id="PF13291">
    <property type="entry name" value="ACT_4"/>
    <property type="match status" value="1"/>
</dbReference>
<dbReference type="Pfam" id="PF19296">
    <property type="entry name" value="RelA_AH_RIS"/>
    <property type="match status" value="1"/>
</dbReference>
<evidence type="ECO:0000259" key="7">
    <source>
        <dbReference type="PROSITE" id="PS51671"/>
    </source>
</evidence>
<dbReference type="Pfam" id="PF04607">
    <property type="entry name" value="RelA_SpoT"/>
    <property type="match status" value="1"/>
</dbReference>
<dbReference type="SMART" id="SM00471">
    <property type="entry name" value="HDc"/>
    <property type="match status" value="1"/>
</dbReference>
<dbReference type="FunFam" id="1.10.3210.10:FF:000001">
    <property type="entry name" value="GTP pyrophosphokinase RelA"/>
    <property type="match status" value="1"/>
</dbReference>
<dbReference type="Pfam" id="PF13328">
    <property type="entry name" value="HD_4"/>
    <property type="match status" value="1"/>
</dbReference>
<dbReference type="AlphaFoldDB" id="A0A839SPT1"/>
<evidence type="ECO:0000259" key="9">
    <source>
        <dbReference type="PROSITE" id="PS51880"/>
    </source>
</evidence>
<dbReference type="CDD" id="cd00077">
    <property type="entry name" value="HDc"/>
    <property type="match status" value="1"/>
</dbReference>
<dbReference type="PROSITE" id="PS51831">
    <property type="entry name" value="HD"/>
    <property type="match status" value="1"/>
</dbReference>
<dbReference type="GO" id="GO:0016301">
    <property type="term" value="F:kinase activity"/>
    <property type="evidence" value="ECO:0007669"/>
    <property type="project" value="UniProtKB-KW"/>
</dbReference>
<comment type="catalytic activity">
    <reaction evidence="5">
        <text>GTP + ATP = guanosine 3'-diphosphate 5'-triphosphate + AMP</text>
        <dbReference type="Rhea" id="RHEA:22088"/>
        <dbReference type="ChEBI" id="CHEBI:30616"/>
        <dbReference type="ChEBI" id="CHEBI:37565"/>
        <dbReference type="ChEBI" id="CHEBI:142410"/>
        <dbReference type="ChEBI" id="CHEBI:456215"/>
        <dbReference type="EC" id="2.7.6.5"/>
    </reaction>
</comment>
<sequence length="724" mass="82366">MTRQQVLRQVELVERVKSYDPDVDEDALNRAYVFVTHVHGAQQRASGDPYYSHPIQVAGILTELKLDQATILTALLHDVIEDTDTPISEIERLFGEKVAHLVDGVTKLSQLELKSERSKQAENFRKLFMAMSQDIRVLLVKLADRLHNMRTLHFFKDEAKRRRIAGETMDIYVPLAERIGLHRFKEELEDLAFREINPDARDSILTRLGFLKERGEDLTGKVIDRLKRDLAEEGIDAWISGRIKSAYSIWRKMQKRNVAFEQLSDIMAFRVMVKDIAECYQVLGVLHSRYPVVPGRFKDYISTPKPNGYKSLHTGLMGPEQQRIEVQIRTQQMQEYADLGVAAHWSYKQGVPNVDGRQYRWVRELLDILDHASDPEEFLEHTKLEMFQDQVFCFTPRGEIVALPRGSCPVDFAYSVHSELGDTCVGAKVNGRVVPLRYALQNGDQVQVMTSRGQTPSPDWENFCVTGKARARIRRFIRQKKRGEYMELGREVINRRFKEEGLEATEKGLAGVLAKFRLDQVDDLYAEVGAGNLTGREVMLAVFPGLKEKQRQSRQATAIERVFKKTVDRTKHRNGIPIDGLIPGMAVHYAHCCHPLKGDRIVGIVNTGKGVTVHTIDCETLEAFQDMPERWIDLSWNHDRDADEDLQVGRLHLVVSNEPGGLGNLSTVIGKHGGNISNLKFTNRKPDFFEMLVDVEVKDAKHLVDIIAALRASPSVSSVDRQRG</sequence>
<dbReference type="SUPFAM" id="SSF81271">
    <property type="entry name" value="TGS-like"/>
    <property type="match status" value="1"/>
</dbReference>
<evidence type="ECO:0000259" key="8">
    <source>
        <dbReference type="PROSITE" id="PS51831"/>
    </source>
</evidence>
<dbReference type="NCBIfam" id="TIGR00691">
    <property type="entry name" value="spoT_relA"/>
    <property type="match status" value="1"/>
</dbReference>
<evidence type="ECO:0000313" key="10">
    <source>
        <dbReference type="EMBL" id="MBB3064452.1"/>
    </source>
</evidence>
<dbReference type="InterPro" id="IPR004811">
    <property type="entry name" value="RelA/Spo_fam"/>
</dbReference>
<feature type="domain" description="TGS" evidence="9">
    <location>
        <begin position="385"/>
        <end position="450"/>
    </location>
</feature>
<dbReference type="PROSITE" id="PS51880">
    <property type="entry name" value="TGS"/>
    <property type="match status" value="1"/>
</dbReference>
<dbReference type="RefSeq" id="WP_183415280.1">
    <property type="nucleotide sequence ID" value="NZ_JACHXA010000002.1"/>
</dbReference>
<dbReference type="InterPro" id="IPR043519">
    <property type="entry name" value="NT_sf"/>
</dbReference>
<dbReference type="InterPro" id="IPR002912">
    <property type="entry name" value="ACT_dom"/>
</dbReference>
<dbReference type="FunFam" id="3.30.460.10:FF:000001">
    <property type="entry name" value="GTP pyrophosphokinase RelA"/>
    <property type="match status" value="1"/>
</dbReference>
<dbReference type="InterPro" id="IPR006674">
    <property type="entry name" value="HD_domain"/>
</dbReference>
<reference evidence="10 11" key="1">
    <citation type="submission" date="2020-08" db="EMBL/GenBank/DDBJ databases">
        <title>Genomic Encyclopedia of Type Strains, Phase III (KMG-III): the genomes of soil and plant-associated and newly described type strains.</title>
        <authorList>
            <person name="Whitman W."/>
        </authorList>
    </citation>
    <scope>NUCLEOTIDE SEQUENCE [LARGE SCALE GENOMIC DNA]</scope>
    <source>
        <strain evidence="10 11">CECT 8803</strain>
    </source>
</reference>
<name>A0A839SPT1_9PROT</name>
<dbReference type="InterPro" id="IPR045865">
    <property type="entry name" value="ACT-like_dom_sf"/>
</dbReference>
<evidence type="ECO:0000256" key="2">
    <source>
        <dbReference type="ARBA" id="ARBA00014315"/>
    </source>
</evidence>
<dbReference type="PANTHER" id="PTHR21262:SF36">
    <property type="entry name" value="BIFUNCTIONAL (P)PPGPP SYNTHASE_HYDROLASE SPOT"/>
    <property type="match status" value="1"/>
</dbReference>
<dbReference type="SMART" id="SM00954">
    <property type="entry name" value="RelA_SpoT"/>
    <property type="match status" value="1"/>
</dbReference>
<keyword evidence="10" id="KW-0808">Transferase</keyword>
<dbReference type="CDD" id="cd05399">
    <property type="entry name" value="NT_Rel-Spo_like"/>
    <property type="match status" value="1"/>
</dbReference>
<dbReference type="Gene3D" id="3.10.20.30">
    <property type="match status" value="1"/>
</dbReference>
<dbReference type="CDD" id="cd04876">
    <property type="entry name" value="ACT_RelA-SpoT"/>
    <property type="match status" value="1"/>
</dbReference>
<dbReference type="GO" id="GO:0015949">
    <property type="term" value="P:nucleobase-containing small molecule interconversion"/>
    <property type="evidence" value="ECO:0007669"/>
    <property type="project" value="UniProtKB-ARBA"/>
</dbReference>
<dbReference type="PANTHER" id="PTHR21262">
    <property type="entry name" value="GUANOSINE-3',5'-BIS DIPHOSPHATE 3'-PYROPHOSPHOHYDROLASE"/>
    <property type="match status" value="1"/>
</dbReference>
<dbReference type="GO" id="GO:0005886">
    <property type="term" value="C:plasma membrane"/>
    <property type="evidence" value="ECO:0007669"/>
    <property type="project" value="TreeGrafter"/>
</dbReference>
<dbReference type="FunFam" id="3.10.20.30:FF:000002">
    <property type="entry name" value="GTP pyrophosphokinase (RelA/SpoT)"/>
    <property type="match status" value="1"/>
</dbReference>
<dbReference type="Gene3D" id="1.10.3210.10">
    <property type="entry name" value="Hypothetical protein af1432"/>
    <property type="match status" value="1"/>
</dbReference>
<dbReference type="Gene3D" id="3.30.70.260">
    <property type="match status" value="1"/>
</dbReference>
<dbReference type="GO" id="GO:0042594">
    <property type="term" value="P:response to starvation"/>
    <property type="evidence" value="ECO:0007669"/>
    <property type="project" value="TreeGrafter"/>
</dbReference>
<dbReference type="InterPro" id="IPR003607">
    <property type="entry name" value="HD/PDEase_dom"/>
</dbReference>
<evidence type="ECO:0000256" key="1">
    <source>
        <dbReference type="ARBA" id="ARBA00013251"/>
    </source>
</evidence>
<dbReference type="InterPro" id="IPR045600">
    <property type="entry name" value="RelA/SpoT_AH_RIS"/>
</dbReference>
<dbReference type="EC" id="2.7.6.5" evidence="1"/>
<comment type="caution">
    <text evidence="10">The sequence shown here is derived from an EMBL/GenBank/DDBJ whole genome shotgun (WGS) entry which is preliminary data.</text>
</comment>
<dbReference type="CDD" id="cd01668">
    <property type="entry name" value="TGS_RSH"/>
    <property type="match status" value="1"/>
</dbReference>
<organism evidence="10 11">
    <name type="scientific">Limibacillus halophilus</name>
    <dbReference type="NCBI Taxonomy" id="1579333"/>
    <lineage>
        <taxon>Bacteria</taxon>
        <taxon>Pseudomonadati</taxon>
        <taxon>Pseudomonadota</taxon>
        <taxon>Alphaproteobacteria</taxon>
        <taxon>Rhodospirillales</taxon>
        <taxon>Rhodovibrionaceae</taxon>
        <taxon>Limibacillus</taxon>
    </lineage>
</organism>
<feature type="domain" description="ACT" evidence="7">
    <location>
        <begin position="650"/>
        <end position="724"/>
    </location>
</feature>
<protein>
    <recommendedName>
        <fullName evidence="2">GTP pyrophosphokinase rsh</fullName>
        <ecNumber evidence="1">2.7.6.5</ecNumber>
    </recommendedName>
    <alternativeName>
        <fullName evidence="4">(p)ppGpp synthase</fullName>
    </alternativeName>
    <alternativeName>
        <fullName evidence="3">ATP:GTP 3'-pyrophosphotransferase</fullName>
    </alternativeName>
</protein>
<evidence type="ECO:0000313" key="11">
    <source>
        <dbReference type="Proteomes" id="UP000581135"/>
    </source>
</evidence>
<dbReference type="SUPFAM" id="SSF55021">
    <property type="entry name" value="ACT-like"/>
    <property type="match status" value="1"/>
</dbReference>
<dbReference type="InterPro" id="IPR033655">
    <property type="entry name" value="TGS_RelA/SpoT"/>
</dbReference>
<evidence type="ECO:0000256" key="5">
    <source>
        <dbReference type="ARBA" id="ARBA00048244"/>
    </source>
</evidence>
<dbReference type="EMBL" id="JACHXA010000002">
    <property type="protein sequence ID" value="MBB3064452.1"/>
    <property type="molecule type" value="Genomic_DNA"/>
</dbReference>
<evidence type="ECO:0000256" key="6">
    <source>
        <dbReference type="RuleBase" id="RU003847"/>
    </source>
</evidence>
<comment type="similarity">
    <text evidence="6">Belongs to the relA/spoT family.</text>
</comment>
<dbReference type="PROSITE" id="PS51671">
    <property type="entry name" value="ACT"/>
    <property type="match status" value="1"/>
</dbReference>
<proteinExistence type="inferred from homology"/>
<dbReference type="GO" id="GO:0008728">
    <property type="term" value="F:GTP diphosphokinase activity"/>
    <property type="evidence" value="ECO:0007669"/>
    <property type="project" value="UniProtKB-EC"/>
</dbReference>
<evidence type="ECO:0000256" key="3">
    <source>
        <dbReference type="ARBA" id="ARBA00029754"/>
    </source>
</evidence>
<dbReference type="Pfam" id="PF02824">
    <property type="entry name" value="TGS"/>
    <property type="match status" value="1"/>
</dbReference>
<dbReference type="Proteomes" id="UP000581135">
    <property type="component" value="Unassembled WGS sequence"/>
</dbReference>
<dbReference type="GO" id="GO:0015969">
    <property type="term" value="P:guanosine tetraphosphate metabolic process"/>
    <property type="evidence" value="ECO:0007669"/>
    <property type="project" value="InterPro"/>
</dbReference>